<accession>A0A1B6I5M6</accession>
<dbReference type="Pfam" id="PF01359">
    <property type="entry name" value="Transposase_1"/>
    <property type="match status" value="1"/>
</dbReference>
<gene>
    <name evidence="1" type="ORF">g.55845</name>
</gene>
<organism evidence="1">
    <name type="scientific">Homalodisca liturata</name>
    <dbReference type="NCBI Taxonomy" id="320908"/>
    <lineage>
        <taxon>Eukaryota</taxon>
        <taxon>Metazoa</taxon>
        <taxon>Ecdysozoa</taxon>
        <taxon>Arthropoda</taxon>
        <taxon>Hexapoda</taxon>
        <taxon>Insecta</taxon>
        <taxon>Pterygota</taxon>
        <taxon>Neoptera</taxon>
        <taxon>Paraneoptera</taxon>
        <taxon>Hemiptera</taxon>
        <taxon>Auchenorrhyncha</taxon>
        <taxon>Membracoidea</taxon>
        <taxon>Cicadellidae</taxon>
        <taxon>Cicadellinae</taxon>
        <taxon>Proconiini</taxon>
        <taxon>Homalodisca</taxon>
    </lineage>
</organism>
<reference evidence="1" key="1">
    <citation type="submission" date="2015-11" db="EMBL/GenBank/DDBJ databases">
        <title>De novo transcriptome assembly of four potential Pierce s Disease insect vectors from Arizona vineyards.</title>
        <authorList>
            <person name="Tassone E.E."/>
        </authorList>
    </citation>
    <scope>NUCLEOTIDE SEQUENCE</scope>
</reference>
<proteinExistence type="predicted"/>
<dbReference type="InterPro" id="IPR001888">
    <property type="entry name" value="Transposase_1"/>
</dbReference>
<dbReference type="Gene3D" id="3.30.420.10">
    <property type="entry name" value="Ribonuclease H-like superfamily/Ribonuclease H"/>
    <property type="match status" value="1"/>
</dbReference>
<protein>
    <submittedName>
        <fullName evidence="1">Uncharacterized protein</fullName>
    </submittedName>
</protein>
<evidence type="ECO:0000313" key="1">
    <source>
        <dbReference type="EMBL" id="JAS82223.1"/>
    </source>
</evidence>
<dbReference type="PANTHER" id="PTHR46060">
    <property type="entry name" value="MARINER MOS1 TRANSPOSASE-LIKE PROTEIN"/>
    <property type="match status" value="1"/>
</dbReference>
<feature type="non-terminal residue" evidence="1">
    <location>
        <position position="1"/>
    </location>
</feature>
<dbReference type="InterPro" id="IPR036397">
    <property type="entry name" value="RNaseH_sf"/>
</dbReference>
<dbReference type="PANTHER" id="PTHR46060:SF1">
    <property type="entry name" value="MARINER MOS1 TRANSPOSASE-LIKE PROTEIN"/>
    <property type="match status" value="1"/>
</dbReference>
<dbReference type="EMBL" id="GECU01025483">
    <property type="protein sequence ID" value="JAS82223.1"/>
    <property type="molecule type" value="Transcribed_RNA"/>
</dbReference>
<dbReference type="InterPro" id="IPR052709">
    <property type="entry name" value="Transposase-MT_Hybrid"/>
</dbReference>
<name>A0A1B6I5M6_9HEMI</name>
<dbReference type="GO" id="GO:0003676">
    <property type="term" value="F:nucleic acid binding"/>
    <property type="evidence" value="ECO:0007669"/>
    <property type="project" value="InterPro"/>
</dbReference>
<feature type="non-terminal residue" evidence="1">
    <location>
        <position position="99"/>
    </location>
</feature>
<dbReference type="AlphaFoldDB" id="A0A1B6I5M6"/>
<sequence>CFRLGKTASEIFAMITEAYKVYALSRAQVFQWFNEFKKASPRPKKARMLKSRVKAMLIVFFDKRGLIHKEFVPQGKTFNAEFYKEVLQRLHKAVKRKGQ</sequence>